<dbReference type="OMA" id="ADFFYVF"/>
<accession>C5FIL5</accession>
<dbReference type="AlphaFoldDB" id="C5FIL5"/>
<evidence type="ECO:0000259" key="2">
    <source>
        <dbReference type="Pfam" id="PF26118"/>
    </source>
</evidence>
<dbReference type="VEuPathDB" id="FungiDB:MCYG_02103"/>
<protein>
    <recommendedName>
        <fullName evidence="2">DUF8035 domain-containing protein</fullName>
    </recommendedName>
</protein>
<feature type="region of interest" description="Disordered" evidence="1">
    <location>
        <begin position="24"/>
        <end position="91"/>
    </location>
</feature>
<sequence length="441" mass="52252">MAIKARFHEDVSYAPKGRDEILDLRQRRGRFSSPLDGIRGERHSRRQRRGNDEEIEEEIEIDIERDRHAGQHRTLKHHSHPRGSLGSPSRVVESDELVIRRDESPGWKRVERNDLFVGLERGSDVSSEDSFETELVPVRHRPSHSHEEIIGYHKHGRRGHAPLHRRATPKRVDIEEIEMRRRNRHHRDHEDETILEVDVDIHKESDDRHHRGRKHDPLVMRPRELIPSHIREEDEQHGNYIPGRLSMDEVCRNTSADWHILDAPPETRPAGTDRLGVCEETSWSKRNRIRRSSYLPDTYDGEVHGTVAKRYVGVKEKREELWTEITKDLVVKEAIEMAGYEYEETVDFFYIFSNLQYDDVAELVKFSEEYRQRRRERVLEIQREGAMTQPLPLPLPQPRMILEKGTSRATWDEERVHETEILIDESRKSRRRSPILRERIV</sequence>
<dbReference type="InterPro" id="IPR058348">
    <property type="entry name" value="DUF8035"/>
</dbReference>
<dbReference type="GeneID" id="9229223"/>
<proteinExistence type="predicted"/>
<dbReference type="EMBL" id="DS995702">
    <property type="protein sequence ID" value="EEQ29284.1"/>
    <property type="molecule type" value="Genomic_DNA"/>
</dbReference>
<dbReference type="HOGENOM" id="CLU_674348_0_0_1"/>
<organism evidence="3 4">
    <name type="scientific">Arthroderma otae (strain ATCC MYA-4605 / CBS 113480)</name>
    <name type="common">Microsporum canis</name>
    <dbReference type="NCBI Taxonomy" id="554155"/>
    <lineage>
        <taxon>Eukaryota</taxon>
        <taxon>Fungi</taxon>
        <taxon>Dikarya</taxon>
        <taxon>Ascomycota</taxon>
        <taxon>Pezizomycotina</taxon>
        <taxon>Eurotiomycetes</taxon>
        <taxon>Eurotiomycetidae</taxon>
        <taxon>Onygenales</taxon>
        <taxon>Arthrodermataceae</taxon>
        <taxon>Microsporum</taxon>
    </lineage>
</organism>
<dbReference type="RefSeq" id="XP_002849169.1">
    <property type="nucleotide sequence ID" value="XM_002849123.1"/>
</dbReference>
<evidence type="ECO:0000313" key="4">
    <source>
        <dbReference type="Proteomes" id="UP000002035"/>
    </source>
</evidence>
<feature type="compositionally biased region" description="Basic residues" evidence="1">
    <location>
        <begin position="70"/>
        <end position="81"/>
    </location>
</feature>
<feature type="domain" description="DUF8035" evidence="2">
    <location>
        <begin position="320"/>
        <end position="372"/>
    </location>
</feature>
<evidence type="ECO:0000256" key="1">
    <source>
        <dbReference type="SAM" id="MobiDB-lite"/>
    </source>
</evidence>
<dbReference type="Proteomes" id="UP000002035">
    <property type="component" value="Unassembled WGS sequence"/>
</dbReference>
<gene>
    <name evidence="3" type="ORF">MCYG_02103</name>
</gene>
<dbReference type="OrthoDB" id="5410752at2759"/>
<dbReference type="eggNOG" id="ENOG502SANM">
    <property type="taxonomic scope" value="Eukaryota"/>
</dbReference>
<dbReference type="Pfam" id="PF26118">
    <property type="entry name" value="DUF8035"/>
    <property type="match status" value="1"/>
</dbReference>
<name>C5FIL5_ARTOC</name>
<evidence type="ECO:0000313" key="3">
    <source>
        <dbReference type="EMBL" id="EEQ29284.1"/>
    </source>
</evidence>
<reference evidence="4" key="1">
    <citation type="journal article" date="2012" name="MBio">
        <title>Comparative genome analysis of Trichophyton rubrum and related dermatophytes reveals candidate genes involved in infection.</title>
        <authorList>
            <person name="Martinez D.A."/>
            <person name="Oliver B.G."/>
            <person name="Graeser Y."/>
            <person name="Goldberg J.M."/>
            <person name="Li W."/>
            <person name="Martinez-Rossi N.M."/>
            <person name="Monod M."/>
            <person name="Shelest E."/>
            <person name="Barton R.C."/>
            <person name="Birch E."/>
            <person name="Brakhage A.A."/>
            <person name="Chen Z."/>
            <person name="Gurr S.J."/>
            <person name="Heiman D."/>
            <person name="Heitman J."/>
            <person name="Kosti I."/>
            <person name="Rossi A."/>
            <person name="Saif S."/>
            <person name="Samalova M."/>
            <person name="Saunders C.W."/>
            <person name="Shea T."/>
            <person name="Summerbell R.C."/>
            <person name="Xu J."/>
            <person name="Young S."/>
            <person name="Zeng Q."/>
            <person name="Birren B.W."/>
            <person name="Cuomo C.A."/>
            <person name="White T.C."/>
        </authorList>
    </citation>
    <scope>NUCLEOTIDE SEQUENCE [LARGE SCALE GENOMIC DNA]</scope>
    <source>
        <strain evidence="4">ATCC MYA-4605 / CBS 113480</strain>
    </source>
</reference>
<dbReference type="STRING" id="554155.C5FIL5"/>
<keyword evidence="4" id="KW-1185">Reference proteome</keyword>